<sequence>MPTIILLDVSLSMSRPLTFPGAGSLVDTPSESRLALAKSGLEVFFDYTAANNRLEFSSLLIFSSLWEVKKTFTRDYGELKQALVPIEVFDKTKLEIGLFGLSTIILEEWGSGMPCQFVFRTFQVILVTDGNPGNGPGSLPHLIQAESTPLIPLPFEHSLHVVIISTPTELQDSLHFYQKLITLDGSGTLHTLEGQPSLKTVQNLFLKLAEKCHAPFQVTLSCGNLNSIVQMFPPPHFEAAKHQLNREAMWDDFKICGFLNTVDVSSPPTMSRHLVLPISVSGKYSENRKKLKEESSEDGSNVENGGEDGRTPSFCVLLHGSIRVENMVAVVQVGPTWYGIMYSWADTKKKANLILALFEPGVHSIPWLGRFDLLGPSFEANPYGDDDKQSPFPVRPSDKRSYASNPVVWIKSGSLQSDIQKILRYARKLPDKMGLFYKVGVYYSVLVIKFPLYEPESRQQELNRIRKAAMALGMMDLLQGLSEMLERECTLLPGTAHPDAALQLTHAARMITLSFDKDYNYNISAMTTNFTSGR</sequence>
<dbReference type="EMBL" id="JAIZAY010000014">
    <property type="protein sequence ID" value="KAJ8029503.1"/>
    <property type="molecule type" value="Genomic_DNA"/>
</dbReference>
<evidence type="ECO:0000256" key="4">
    <source>
        <dbReference type="ARBA" id="ARBA00061449"/>
    </source>
</evidence>
<keyword evidence="10" id="KW-1185">Reference proteome</keyword>
<feature type="domain" description="Integrator complex subunit 14 C-terminal" evidence="8">
    <location>
        <begin position="407"/>
        <end position="438"/>
    </location>
</feature>
<organism evidence="9 10">
    <name type="scientific">Holothuria leucospilota</name>
    <name type="common">Black long sea cucumber</name>
    <name type="synonym">Mertensiothuria leucospilota</name>
    <dbReference type="NCBI Taxonomy" id="206669"/>
    <lineage>
        <taxon>Eukaryota</taxon>
        <taxon>Metazoa</taxon>
        <taxon>Echinodermata</taxon>
        <taxon>Eleutherozoa</taxon>
        <taxon>Echinozoa</taxon>
        <taxon>Holothuroidea</taxon>
        <taxon>Aspidochirotacea</taxon>
        <taxon>Aspidochirotida</taxon>
        <taxon>Holothuriidae</taxon>
        <taxon>Holothuria</taxon>
    </lineage>
</organism>
<evidence type="ECO:0000256" key="2">
    <source>
        <dbReference type="ARBA" id="ARBA00016816"/>
    </source>
</evidence>
<dbReference type="GO" id="GO:0034472">
    <property type="term" value="P:snRNA 3'-end processing"/>
    <property type="evidence" value="ECO:0007669"/>
    <property type="project" value="TreeGrafter"/>
</dbReference>
<comment type="similarity">
    <text evidence="4">Belongs to the Integrator subunit 14 family.</text>
</comment>
<dbReference type="Proteomes" id="UP001152320">
    <property type="component" value="Chromosome 14"/>
</dbReference>
<proteinExistence type="inferred from homology"/>
<dbReference type="InterPro" id="IPR039841">
    <property type="entry name" value="INTS14"/>
</dbReference>
<dbReference type="SUPFAM" id="SSF53300">
    <property type="entry name" value="vWA-like"/>
    <property type="match status" value="1"/>
</dbReference>
<comment type="subcellular location">
    <subcellularLocation>
        <location evidence="1">Nucleus</location>
    </subcellularLocation>
</comment>
<comment type="caution">
    <text evidence="9">The sequence shown here is derived from an EMBL/GenBank/DDBJ whole genome shotgun (WGS) entry which is preliminary data.</text>
</comment>
<evidence type="ECO:0000256" key="1">
    <source>
        <dbReference type="ARBA" id="ARBA00004123"/>
    </source>
</evidence>
<accession>A0A9Q1H1A5</accession>
<dbReference type="AlphaFoldDB" id="A0A9Q1H1A5"/>
<evidence type="ECO:0000256" key="3">
    <source>
        <dbReference type="ARBA" id="ARBA00023242"/>
    </source>
</evidence>
<dbReference type="GO" id="GO:0032039">
    <property type="term" value="C:integrator complex"/>
    <property type="evidence" value="ECO:0007669"/>
    <property type="project" value="InterPro"/>
</dbReference>
<protein>
    <recommendedName>
        <fullName evidence="2">Integrator complex subunit 14</fullName>
    </recommendedName>
</protein>
<dbReference type="OrthoDB" id="2374335at2759"/>
<feature type="domain" description="VWFA" evidence="6">
    <location>
        <begin position="3"/>
        <end position="130"/>
    </location>
</feature>
<dbReference type="InterPro" id="IPR045814">
    <property type="entry name" value="IntS14_b-barrel"/>
</dbReference>
<dbReference type="PANTHER" id="PTHR13532:SF3">
    <property type="entry name" value="INTEGRATOR COMPLEX SUBUNIT 14"/>
    <property type="match status" value="1"/>
</dbReference>
<evidence type="ECO:0000313" key="10">
    <source>
        <dbReference type="Proteomes" id="UP001152320"/>
    </source>
</evidence>
<dbReference type="Pfam" id="PF20504">
    <property type="entry name" value="IntS14_C"/>
    <property type="match status" value="2"/>
</dbReference>
<dbReference type="InterPro" id="IPR046471">
    <property type="entry name" value="IntS14_C"/>
</dbReference>
<evidence type="ECO:0000259" key="6">
    <source>
        <dbReference type="Pfam" id="PF13519"/>
    </source>
</evidence>
<feature type="region of interest" description="Disordered" evidence="5">
    <location>
        <begin position="287"/>
        <end position="307"/>
    </location>
</feature>
<gene>
    <name evidence="9" type="ORF">HOLleu_28914</name>
</gene>
<dbReference type="InterPro" id="IPR002035">
    <property type="entry name" value="VWF_A"/>
</dbReference>
<evidence type="ECO:0000313" key="9">
    <source>
        <dbReference type="EMBL" id="KAJ8029503.1"/>
    </source>
</evidence>
<evidence type="ECO:0000259" key="7">
    <source>
        <dbReference type="Pfam" id="PF19435"/>
    </source>
</evidence>
<keyword evidence="3" id="KW-0539">Nucleus</keyword>
<dbReference type="InterPro" id="IPR036465">
    <property type="entry name" value="vWFA_dom_sf"/>
</dbReference>
<reference evidence="9" key="1">
    <citation type="submission" date="2021-10" db="EMBL/GenBank/DDBJ databases">
        <title>Tropical sea cucumber genome reveals ecological adaptation and Cuvierian tubules defense mechanism.</title>
        <authorList>
            <person name="Chen T."/>
        </authorList>
    </citation>
    <scope>NUCLEOTIDE SEQUENCE</scope>
    <source>
        <strain evidence="9">Nanhai2018</strain>
        <tissue evidence="9">Muscle</tissue>
    </source>
</reference>
<name>A0A9Q1H1A5_HOLLE</name>
<dbReference type="Pfam" id="PF13519">
    <property type="entry name" value="VWA_2"/>
    <property type="match status" value="1"/>
</dbReference>
<evidence type="ECO:0000259" key="8">
    <source>
        <dbReference type="Pfam" id="PF20504"/>
    </source>
</evidence>
<dbReference type="Pfam" id="PF19435">
    <property type="entry name" value="IntS14_b-barrel"/>
    <property type="match status" value="1"/>
</dbReference>
<dbReference type="PANTHER" id="PTHR13532">
    <property type="match status" value="1"/>
</dbReference>
<feature type="domain" description="Integrator complex subunit 14 C-terminal" evidence="8">
    <location>
        <begin position="460"/>
        <end position="531"/>
    </location>
</feature>
<feature type="domain" description="Integrator complex subunit 14 beta-barrel" evidence="7">
    <location>
        <begin position="214"/>
        <end position="361"/>
    </location>
</feature>
<evidence type="ECO:0000256" key="5">
    <source>
        <dbReference type="SAM" id="MobiDB-lite"/>
    </source>
</evidence>